<comment type="function">
    <text evidence="10">Catalyzes the condensation of iminoaspartate with dihydroxyacetone phosphate to form quinolinate.</text>
</comment>
<comment type="cofactor">
    <cofactor evidence="10">
        <name>[4Fe-4S] cluster</name>
        <dbReference type="ChEBI" id="CHEBI:49883"/>
    </cofactor>
    <text evidence="10">Binds 1 [4Fe-4S] cluster per subunit.</text>
</comment>
<dbReference type="SUPFAM" id="SSF142754">
    <property type="entry name" value="NadA-like"/>
    <property type="match status" value="1"/>
</dbReference>
<dbReference type="InterPro" id="IPR003473">
    <property type="entry name" value="NadA"/>
</dbReference>
<dbReference type="EMBL" id="OX458333">
    <property type="protein sequence ID" value="CAI8720094.1"/>
    <property type="molecule type" value="Genomic_DNA"/>
</dbReference>
<name>A0ABN8WWC7_9GAMM</name>
<feature type="binding site" evidence="10">
    <location>
        <begin position="168"/>
        <end position="170"/>
    </location>
    <ligand>
        <name>iminosuccinate</name>
        <dbReference type="ChEBI" id="CHEBI:77875"/>
    </ligand>
</feature>
<evidence type="ECO:0000256" key="5">
    <source>
        <dbReference type="ARBA" id="ARBA00022642"/>
    </source>
</evidence>
<keyword evidence="12" id="KW-1185">Reference proteome</keyword>
<feature type="binding site" evidence="10">
    <location>
        <position position="350"/>
    </location>
    <ligand>
        <name>[4Fe-4S] cluster</name>
        <dbReference type="ChEBI" id="CHEBI:49883"/>
    </ligand>
</feature>
<evidence type="ECO:0000256" key="8">
    <source>
        <dbReference type="ARBA" id="ARBA00023004"/>
    </source>
</evidence>
<sequence>MVRPDYHANYYTLFCCVIIGFNTASLQSCYCRIMSTSALAIQQFALLDDAECEERIIAAKRKLGDRCVILGHHYQRDEVFRHADLTGDSLKLSREASKSSAQYIVFCGVHFMAEVADILSRPEQVSILPDLAAGCSMADMANLAAVERCWSELGQVFDPDEIVTPVTYINSAADLKAFCGRHNGIVCTSSNAQKILEWSFGQRQKVLFFPDQHLGRNTGYRMGIPLDEMVTWDFTKPMGGLTEDEIRRARIILWKGFCSVHQMFRPEHIDRFLERYPDTRVIAHPECCFEVCQKAHCIGSTEYILKTVREAEPNTRWLVGTELNLVNRLAEELRPQGKDVYFMSPTVCMCSTMFRTDPQHLLWVLENLVEGHVVNRIKVPESDARWAKLALNKMLQLA</sequence>
<evidence type="ECO:0000256" key="9">
    <source>
        <dbReference type="ARBA" id="ARBA00023014"/>
    </source>
</evidence>
<dbReference type="PANTHER" id="PTHR30573">
    <property type="entry name" value="QUINOLINATE SYNTHETASE A"/>
    <property type="match status" value="1"/>
</dbReference>
<feature type="binding site" evidence="10">
    <location>
        <position position="258"/>
    </location>
    <ligand>
        <name>[4Fe-4S] cluster</name>
        <dbReference type="ChEBI" id="CHEBI:49883"/>
    </ligand>
</feature>
<feature type="binding site" evidence="10">
    <location>
        <position position="301"/>
    </location>
    <ligand>
        <name>iminosuccinate</name>
        <dbReference type="ChEBI" id="CHEBI:77875"/>
    </ligand>
</feature>
<dbReference type="NCBIfam" id="NF006883">
    <property type="entry name" value="PRK09375.2-4"/>
    <property type="match status" value="1"/>
</dbReference>
<dbReference type="InterPro" id="IPR036094">
    <property type="entry name" value="NadA_sf"/>
</dbReference>
<feature type="binding site" evidence="10">
    <location>
        <begin position="284"/>
        <end position="286"/>
    </location>
    <ligand>
        <name>iminosuccinate</name>
        <dbReference type="ChEBI" id="CHEBI:77875"/>
    </ligand>
</feature>
<proteinExistence type="inferred from homology"/>
<keyword evidence="5 10" id="KW-0662">Pyridine nucleotide biosynthesis</keyword>
<evidence type="ECO:0000256" key="3">
    <source>
        <dbReference type="ARBA" id="ARBA00022485"/>
    </source>
</evidence>
<dbReference type="InterPro" id="IPR023515">
    <property type="entry name" value="Quinolinate_synth_A_type3"/>
</dbReference>
<dbReference type="PANTHER" id="PTHR30573:SF0">
    <property type="entry name" value="QUINOLINATE SYNTHASE, CHLOROPLASTIC"/>
    <property type="match status" value="1"/>
</dbReference>
<feature type="binding site" evidence="10">
    <location>
        <position position="89"/>
    </location>
    <ligand>
        <name>iminosuccinate</name>
        <dbReference type="ChEBI" id="CHEBI:77875"/>
    </ligand>
</feature>
<comment type="catalytic activity">
    <reaction evidence="10">
        <text>iminosuccinate + dihydroxyacetone phosphate = quinolinate + phosphate + 2 H2O + H(+)</text>
        <dbReference type="Rhea" id="RHEA:25888"/>
        <dbReference type="ChEBI" id="CHEBI:15377"/>
        <dbReference type="ChEBI" id="CHEBI:15378"/>
        <dbReference type="ChEBI" id="CHEBI:29959"/>
        <dbReference type="ChEBI" id="CHEBI:43474"/>
        <dbReference type="ChEBI" id="CHEBI:57642"/>
        <dbReference type="ChEBI" id="CHEBI:77875"/>
        <dbReference type="EC" id="2.5.1.72"/>
    </reaction>
</comment>
<feature type="binding site" evidence="10">
    <location>
        <position position="135"/>
    </location>
    <ligand>
        <name>[4Fe-4S] cluster</name>
        <dbReference type="ChEBI" id="CHEBI:49883"/>
    </ligand>
</feature>
<evidence type="ECO:0000256" key="1">
    <source>
        <dbReference type="ARBA" id="ARBA00005065"/>
    </source>
</evidence>
<organism evidence="11 12">
    <name type="scientific">Methylocaldum szegediense</name>
    <dbReference type="NCBI Taxonomy" id="73780"/>
    <lineage>
        <taxon>Bacteria</taxon>
        <taxon>Pseudomonadati</taxon>
        <taxon>Pseudomonadota</taxon>
        <taxon>Gammaproteobacteria</taxon>
        <taxon>Methylococcales</taxon>
        <taxon>Methylococcaceae</taxon>
        <taxon>Methylocaldum</taxon>
    </lineage>
</organism>
<evidence type="ECO:0000256" key="7">
    <source>
        <dbReference type="ARBA" id="ARBA00022723"/>
    </source>
</evidence>
<evidence type="ECO:0000313" key="12">
    <source>
        <dbReference type="Proteomes" id="UP001162030"/>
    </source>
</evidence>
<accession>A0ABN8WWC7</accession>
<feature type="binding site" evidence="10">
    <location>
        <position position="189"/>
    </location>
    <ligand>
        <name>iminosuccinate</name>
        <dbReference type="ChEBI" id="CHEBI:77875"/>
    </ligand>
</feature>
<comment type="similarity">
    <text evidence="10">Belongs to the quinolinate synthase family. Type 3 subfamily.</text>
</comment>
<dbReference type="Proteomes" id="UP001162030">
    <property type="component" value="Chromosome"/>
</dbReference>
<dbReference type="PROSITE" id="PS51257">
    <property type="entry name" value="PROKAR_LIPOPROTEIN"/>
    <property type="match status" value="1"/>
</dbReference>
<evidence type="ECO:0000256" key="4">
    <source>
        <dbReference type="ARBA" id="ARBA00022490"/>
    </source>
</evidence>
<evidence type="ECO:0000256" key="2">
    <source>
        <dbReference type="ARBA" id="ARBA00012669"/>
    </source>
</evidence>
<dbReference type="GO" id="GO:0016740">
    <property type="term" value="F:transferase activity"/>
    <property type="evidence" value="ECO:0007669"/>
    <property type="project" value="UniProtKB-KW"/>
</dbReference>
<protein>
    <recommendedName>
        <fullName evidence="2 10">Quinolinate synthase</fullName>
        <ecNumber evidence="2 10">2.5.1.72</ecNumber>
    </recommendedName>
</protein>
<dbReference type="EC" id="2.5.1.72" evidence="2 10"/>
<keyword evidence="6 10" id="KW-0808">Transferase</keyword>
<comment type="pathway">
    <text evidence="1 10">Cofactor biosynthesis; NAD(+) biosynthesis; quinolinate from iminoaspartate: step 1/1.</text>
</comment>
<comment type="subcellular location">
    <subcellularLocation>
        <location evidence="10">Cytoplasm</location>
    </subcellularLocation>
</comment>
<gene>
    <name evidence="10 11" type="primary">nadA</name>
    <name evidence="11" type="ORF">MSZNOR_0075</name>
</gene>
<keyword evidence="3 10" id="KW-0004">4Fe-4S</keyword>
<evidence type="ECO:0000256" key="6">
    <source>
        <dbReference type="ARBA" id="ARBA00022679"/>
    </source>
</evidence>
<dbReference type="NCBIfam" id="TIGR00550">
    <property type="entry name" value="nadA"/>
    <property type="match status" value="1"/>
</dbReference>
<evidence type="ECO:0000256" key="10">
    <source>
        <dbReference type="HAMAP-Rule" id="MF_00569"/>
    </source>
</evidence>
<dbReference type="Pfam" id="PF02445">
    <property type="entry name" value="NadA"/>
    <property type="match status" value="1"/>
</dbReference>
<evidence type="ECO:0000313" key="11">
    <source>
        <dbReference type="EMBL" id="CAI8720094.1"/>
    </source>
</evidence>
<dbReference type="HAMAP" id="MF_00569">
    <property type="entry name" value="NadA_type3"/>
    <property type="match status" value="1"/>
</dbReference>
<keyword evidence="4 10" id="KW-0963">Cytoplasm</keyword>
<keyword evidence="8 10" id="KW-0408">Iron</keyword>
<keyword evidence="9 10" id="KW-0411">Iron-sulfur</keyword>
<feature type="binding site" evidence="10">
    <location>
        <position position="72"/>
    </location>
    <ligand>
        <name>iminosuccinate</name>
        <dbReference type="ChEBI" id="CHEBI:77875"/>
    </ligand>
</feature>
<reference evidence="11 12" key="1">
    <citation type="submission" date="2023-03" db="EMBL/GenBank/DDBJ databases">
        <authorList>
            <person name="Pearce D."/>
        </authorList>
    </citation>
    <scope>NUCLEOTIDE SEQUENCE [LARGE SCALE GENOMIC DNA]</scope>
    <source>
        <strain evidence="11">Msz</strain>
    </source>
</reference>
<keyword evidence="7 10" id="KW-0479">Metal-binding</keyword>
<dbReference type="Gene3D" id="3.40.50.10800">
    <property type="entry name" value="NadA-like"/>
    <property type="match status" value="3"/>
</dbReference>